<proteinExistence type="predicted"/>
<name>A0A6C0I0V2_9ZZZZ</name>
<sequence>MIPFYYFYTPDYEFWHNHLSKTLSSVFDVQPISIEKINLSNISHHFLNVTIKIELIVDCIKKNMNNSILFTDATIFINKDNIQLLQNYIDEKINTDKDIYFVYCKQDPINIGVILLKCNEKTLTFWEKVLEIMNGTIKNGHNVWDQGVVNNLLIHQKYPIDYDYFDIDKIWCGGKIPKERTNNFFIYKSGVDPRSNRQLTRLTYLYDTDLITKDEFDFWIAQSIQHDSK</sequence>
<dbReference type="AlphaFoldDB" id="A0A6C0I0V2"/>
<evidence type="ECO:0000313" key="2">
    <source>
        <dbReference type="EMBL" id="QHT86017.1"/>
    </source>
</evidence>
<reference evidence="2" key="1">
    <citation type="journal article" date="2020" name="Nature">
        <title>Giant virus diversity and host interactions through global metagenomics.</title>
        <authorList>
            <person name="Schulz F."/>
            <person name="Roux S."/>
            <person name="Paez-Espino D."/>
            <person name="Jungbluth S."/>
            <person name="Walsh D.A."/>
            <person name="Denef V.J."/>
            <person name="McMahon K.D."/>
            <person name="Konstantinidis K.T."/>
            <person name="Eloe-Fadrosh E.A."/>
            <person name="Kyrpides N.C."/>
            <person name="Woyke T."/>
        </authorList>
    </citation>
    <scope>NUCLEOTIDE SEQUENCE</scope>
    <source>
        <strain evidence="2">GVMAG-M-3300023184-184</strain>
    </source>
</reference>
<dbReference type="EMBL" id="MN740057">
    <property type="protein sequence ID" value="QHT86017.1"/>
    <property type="molecule type" value="Genomic_DNA"/>
</dbReference>
<dbReference type="SUPFAM" id="SSF53448">
    <property type="entry name" value="Nucleotide-diphospho-sugar transferases"/>
    <property type="match status" value="1"/>
</dbReference>
<dbReference type="Pfam" id="PF03407">
    <property type="entry name" value="Nucleotid_trans"/>
    <property type="match status" value="1"/>
</dbReference>
<protein>
    <recommendedName>
        <fullName evidence="1">Nucleotide-diphospho-sugar transferase domain-containing protein</fullName>
    </recommendedName>
</protein>
<evidence type="ECO:0000259" key="1">
    <source>
        <dbReference type="Pfam" id="PF03407"/>
    </source>
</evidence>
<dbReference type="InterPro" id="IPR029044">
    <property type="entry name" value="Nucleotide-diphossugar_trans"/>
</dbReference>
<organism evidence="2">
    <name type="scientific">viral metagenome</name>
    <dbReference type="NCBI Taxonomy" id="1070528"/>
    <lineage>
        <taxon>unclassified sequences</taxon>
        <taxon>metagenomes</taxon>
        <taxon>organismal metagenomes</taxon>
    </lineage>
</organism>
<feature type="domain" description="Nucleotide-diphospho-sugar transferase" evidence="1">
    <location>
        <begin position="64"/>
        <end position="166"/>
    </location>
</feature>
<dbReference type="InterPro" id="IPR005069">
    <property type="entry name" value="Nucl-diP-sugar_transferase"/>
</dbReference>
<accession>A0A6C0I0V2</accession>